<organism evidence="1 2">
    <name type="scientific">Roseivivax sediminis</name>
    <dbReference type="NCBI Taxonomy" id="936889"/>
    <lineage>
        <taxon>Bacteria</taxon>
        <taxon>Pseudomonadati</taxon>
        <taxon>Pseudomonadota</taxon>
        <taxon>Alphaproteobacteria</taxon>
        <taxon>Rhodobacterales</taxon>
        <taxon>Roseobacteraceae</taxon>
        <taxon>Roseivivax</taxon>
    </lineage>
</organism>
<keyword evidence="2" id="KW-1185">Reference proteome</keyword>
<dbReference type="Pfam" id="PF07310">
    <property type="entry name" value="PAS_5"/>
    <property type="match status" value="1"/>
</dbReference>
<sequence length="235" mass="25764">MFDRSKFPSRVVSMTDHERARRLRPLRLIETYWQELADETGDVPHRDSVDPRGIQDALEFAFLAERIAPRIARLRVAGAHLSDLMGMEVAGLPLSAFIMPDSRGAIGTGIERMFSGEGALHAEFRATQGLGRPDLRAHLLILPLRSEAGAVDRALGALVTIGQIGRVPRRFDLSDLHLAPLAISAAPANAPAPDEAGMPGFAEPRIPFEAAQHVRRAEDADKTRKPYLRLVVSND</sequence>
<evidence type="ECO:0000313" key="2">
    <source>
        <dbReference type="Proteomes" id="UP000325289"/>
    </source>
</evidence>
<dbReference type="EMBL" id="FOMS01000005">
    <property type="protein sequence ID" value="SFD98992.1"/>
    <property type="molecule type" value="Genomic_DNA"/>
</dbReference>
<protein>
    <submittedName>
        <fullName evidence="1">PAS domain-containing protein</fullName>
    </submittedName>
</protein>
<dbReference type="InterPro" id="IPR009922">
    <property type="entry name" value="DUF1457"/>
</dbReference>
<dbReference type="OrthoDB" id="8478628at2"/>
<evidence type="ECO:0000313" key="1">
    <source>
        <dbReference type="EMBL" id="SFD98992.1"/>
    </source>
</evidence>
<reference evidence="1 2" key="1">
    <citation type="submission" date="2016-10" db="EMBL/GenBank/DDBJ databases">
        <authorList>
            <person name="Varghese N."/>
            <person name="Submissions S."/>
        </authorList>
    </citation>
    <scope>NUCLEOTIDE SEQUENCE [LARGE SCALE GENOMIC DNA]</scope>
    <source>
        <strain evidence="2">YIM D21,KCTC 23444,ACCC 10710</strain>
    </source>
</reference>
<name>A0A1I1WVB8_9RHOB</name>
<dbReference type="Proteomes" id="UP000325289">
    <property type="component" value="Unassembled WGS sequence"/>
</dbReference>
<dbReference type="AlphaFoldDB" id="A0A1I1WVB8"/>
<dbReference type="RefSeq" id="WP_149755656.1">
    <property type="nucleotide sequence ID" value="NZ_FOMS01000005.1"/>
</dbReference>
<gene>
    <name evidence="1" type="ORF">SAMN04515678_105115</name>
</gene>
<proteinExistence type="predicted"/>
<accession>A0A1I1WVB8</accession>